<dbReference type="EC" id="2.7.11.1" evidence="1"/>
<evidence type="ECO:0000313" key="13">
    <source>
        <dbReference type="EMBL" id="KAJ8402013.1"/>
    </source>
</evidence>
<keyword evidence="6 9" id="KW-0067">ATP-binding</keyword>
<evidence type="ECO:0000256" key="10">
    <source>
        <dbReference type="RuleBase" id="RU000304"/>
    </source>
</evidence>
<keyword evidence="4 9" id="KW-0547">Nucleotide-binding</keyword>
<gene>
    <name evidence="13" type="ORF">AAFF_G00372480</name>
</gene>
<dbReference type="Gene3D" id="1.10.510.10">
    <property type="entry name" value="Transferase(Phosphotransferase) domain 1"/>
    <property type="match status" value="1"/>
</dbReference>
<comment type="catalytic activity">
    <reaction evidence="7">
        <text>L-threonyl-[protein] + ATP = O-phospho-L-threonyl-[protein] + ADP + H(+)</text>
        <dbReference type="Rhea" id="RHEA:46608"/>
        <dbReference type="Rhea" id="RHEA-COMP:11060"/>
        <dbReference type="Rhea" id="RHEA-COMP:11605"/>
        <dbReference type="ChEBI" id="CHEBI:15378"/>
        <dbReference type="ChEBI" id="CHEBI:30013"/>
        <dbReference type="ChEBI" id="CHEBI:30616"/>
        <dbReference type="ChEBI" id="CHEBI:61977"/>
        <dbReference type="ChEBI" id="CHEBI:456216"/>
        <dbReference type="EC" id="2.7.11.1"/>
    </reaction>
</comment>
<evidence type="ECO:0000256" key="7">
    <source>
        <dbReference type="ARBA" id="ARBA00047899"/>
    </source>
</evidence>
<evidence type="ECO:0000313" key="14">
    <source>
        <dbReference type="Proteomes" id="UP001221898"/>
    </source>
</evidence>
<comment type="catalytic activity">
    <reaction evidence="8">
        <text>L-seryl-[protein] + ATP = O-phospho-L-seryl-[protein] + ADP + H(+)</text>
        <dbReference type="Rhea" id="RHEA:17989"/>
        <dbReference type="Rhea" id="RHEA-COMP:9863"/>
        <dbReference type="Rhea" id="RHEA-COMP:11604"/>
        <dbReference type="ChEBI" id="CHEBI:15378"/>
        <dbReference type="ChEBI" id="CHEBI:29999"/>
        <dbReference type="ChEBI" id="CHEBI:30616"/>
        <dbReference type="ChEBI" id="CHEBI:83421"/>
        <dbReference type="ChEBI" id="CHEBI:456216"/>
        <dbReference type="EC" id="2.7.11.1"/>
    </reaction>
</comment>
<dbReference type="PANTHER" id="PTHR24346:SF35">
    <property type="entry name" value="SERINE_THREONINE-PROTEIN KINASE NIM1-LIKE"/>
    <property type="match status" value="1"/>
</dbReference>
<proteinExistence type="inferred from homology"/>
<dbReference type="GO" id="GO:0050321">
    <property type="term" value="F:tau-protein kinase activity"/>
    <property type="evidence" value="ECO:0007669"/>
    <property type="project" value="TreeGrafter"/>
</dbReference>
<dbReference type="Proteomes" id="UP001221898">
    <property type="component" value="Unassembled WGS sequence"/>
</dbReference>
<dbReference type="InterPro" id="IPR017441">
    <property type="entry name" value="Protein_kinase_ATP_BS"/>
</dbReference>
<dbReference type="GO" id="GO:0005524">
    <property type="term" value="F:ATP binding"/>
    <property type="evidence" value="ECO:0007669"/>
    <property type="project" value="UniProtKB-UniRule"/>
</dbReference>
<evidence type="ECO:0000256" key="11">
    <source>
        <dbReference type="SAM" id="MobiDB-lite"/>
    </source>
</evidence>
<evidence type="ECO:0000256" key="8">
    <source>
        <dbReference type="ARBA" id="ARBA00048679"/>
    </source>
</evidence>
<dbReference type="SUPFAM" id="SSF56112">
    <property type="entry name" value="Protein kinase-like (PK-like)"/>
    <property type="match status" value="1"/>
</dbReference>
<protein>
    <recommendedName>
        <fullName evidence="1">non-specific serine/threonine protein kinase</fullName>
        <ecNumber evidence="1">2.7.11.1</ecNumber>
    </recommendedName>
</protein>
<comment type="caution">
    <text evidence="13">The sequence shown here is derived from an EMBL/GenBank/DDBJ whole genome shotgun (WGS) entry which is preliminary data.</text>
</comment>
<evidence type="ECO:0000256" key="9">
    <source>
        <dbReference type="PROSITE-ProRule" id="PRU10141"/>
    </source>
</evidence>
<organism evidence="13 14">
    <name type="scientific">Aldrovandia affinis</name>
    <dbReference type="NCBI Taxonomy" id="143900"/>
    <lineage>
        <taxon>Eukaryota</taxon>
        <taxon>Metazoa</taxon>
        <taxon>Chordata</taxon>
        <taxon>Craniata</taxon>
        <taxon>Vertebrata</taxon>
        <taxon>Euteleostomi</taxon>
        <taxon>Actinopterygii</taxon>
        <taxon>Neopterygii</taxon>
        <taxon>Teleostei</taxon>
        <taxon>Notacanthiformes</taxon>
        <taxon>Halosauridae</taxon>
        <taxon>Aldrovandia</taxon>
    </lineage>
</organism>
<dbReference type="PROSITE" id="PS50011">
    <property type="entry name" value="PROTEIN_KINASE_DOM"/>
    <property type="match status" value="1"/>
</dbReference>
<keyword evidence="3" id="KW-0808">Transferase</keyword>
<evidence type="ECO:0000256" key="5">
    <source>
        <dbReference type="ARBA" id="ARBA00022777"/>
    </source>
</evidence>
<feature type="binding site" evidence="9">
    <location>
        <position position="97"/>
    </location>
    <ligand>
        <name>ATP</name>
        <dbReference type="ChEBI" id="CHEBI:30616"/>
    </ligand>
</feature>
<reference evidence="13" key="1">
    <citation type="journal article" date="2023" name="Science">
        <title>Genome structures resolve the early diversification of teleost fishes.</title>
        <authorList>
            <person name="Parey E."/>
            <person name="Louis A."/>
            <person name="Montfort J."/>
            <person name="Bouchez O."/>
            <person name="Roques C."/>
            <person name="Iampietro C."/>
            <person name="Lluch J."/>
            <person name="Castinel A."/>
            <person name="Donnadieu C."/>
            <person name="Desvignes T."/>
            <person name="Floi Bucao C."/>
            <person name="Jouanno E."/>
            <person name="Wen M."/>
            <person name="Mejri S."/>
            <person name="Dirks R."/>
            <person name="Jansen H."/>
            <person name="Henkel C."/>
            <person name="Chen W.J."/>
            <person name="Zahm M."/>
            <person name="Cabau C."/>
            <person name="Klopp C."/>
            <person name="Thompson A.W."/>
            <person name="Robinson-Rechavi M."/>
            <person name="Braasch I."/>
            <person name="Lecointre G."/>
            <person name="Bobe J."/>
            <person name="Postlethwait J.H."/>
            <person name="Berthelot C."/>
            <person name="Roest Crollius H."/>
            <person name="Guiguen Y."/>
        </authorList>
    </citation>
    <scope>NUCLEOTIDE SEQUENCE</scope>
    <source>
        <strain evidence="13">NC1722</strain>
    </source>
</reference>
<dbReference type="FunFam" id="3.30.200.20:FF:000003">
    <property type="entry name" value="Non-specific serine/threonine protein kinase"/>
    <property type="match status" value="1"/>
</dbReference>
<dbReference type="GO" id="GO:0035556">
    <property type="term" value="P:intracellular signal transduction"/>
    <property type="evidence" value="ECO:0007669"/>
    <property type="project" value="TreeGrafter"/>
</dbReference>
<dbReference type="Pfam" id="PF00069">
    <property type="entry name" value="Pkinase"/>
    <property type="match status" value="2"/>
</dbReference>
<keyword evidence="2 10" id="KW-0723">Serine/threonine-protein kinase</keyword>
<accession>A0AAD7WMB4</accession>
<dbReference type="PANTHER" id="PTHR24346">
    <property type="entry name" value="MAP/MICROTUBULE AFFINITY-REGULATING KINASE"/>
    <property type="match status" value="1"/>
</dbReference>
<dbReference type="SMART" id="SM00220">
    <property type="entry name" value="S_TKc"/>
    <property type="match status" value="1"/>
</dbReference>
<dbReference type="PROSITE" id="PS00108">
    <property type="entry name" value="PROTEIN_KINASE_ST"/>
    <property type="match status" value="1"/>
</dbReference>
<dbReference type="AlphaFoldDB" id="A0AAD7WMB4"/>
<feature type="domain" description="Protein kinase" evidence="12">
    <location>
        <begin position="68"/>
        <end position="286"/>
    </location>
</feature>
<evidence type="ECO:0000256" key="6">
    <source>
        <dbReference type="ARBA" id="ARBA00022840"/>
    </source>
</evidence>
<name>A0AAD7WMB4_9TELE</name>
<evidence type="ECO:0000256" key="1">
    <source>
        <dbReference type="ARBA" id="ARBA00012513"/>
    </source>
</evidence>
<evidence type="ECO:0000256" key="4">
    <source>
        <dbReference type="ARBA" id="ARBA00022741"/>
    </source>
</evidence>
<dbReference type="Gene3D" id="3.30.200.20">
    <property type="entry name" value="Phosphorylase Kinase, domain 1"/>
    <property type="match status" value="1"/>
</dbReference>
<dbReference type="InterPro" id="IPR008271">
    <property type="entry name" value="Ser/Thr_kinase_AS"/>
</dbReference>
<evidence type="ECO:0000259" key="12">
    <source>
        <dbReference type="PROSITE" id="PS50011"/>
    </source>
</evidence>
<dbReference type="PROSITE" id="PS00107">
    <property type="entry name" value="PROTEIN_KINASE_ATP"/>
    <property type="match status" value="1"/>
</dbReference>
<dbReference type="GO" id="GO:0000226">
    <property type="term" value="P:microtubule cytoskeleton organization"/>
    <property type="evidence" value="ECO:0007669"/>
    <property type="project" value="TreeGrafter"/>
</dbReference>
<feature type="region of interest" description="Disordered" evidence="11">
    <location>
        <begin position="1"/>
        <end position="21"/>
    </location>
</feature>
<evidence type="ECO:0000256" key="2">
    <source>
        <dbReference type="ARBA" id="ARBA00022527"/>
    </source>
</evidence>
<dbReference type="InterPro" id="IPR011009">
    <property type="entry name" value="Kinase-like_dom_sf"/>
</dbReference>
<comment type="similarity">
    <text evidence="10">Belongs to the protein kinase superfamily.</text>
</comment>
<evidence type="ECO:0000256" key="3">
    <source>
        <dbReference type="ARBA" id="ARBA00022679"/>
    </source>
</evidence>
<dbReference type="EMBL" id="JAINUG010000066">
    <property type="protein sequence ID" value="KAJ8402013.1"/>
    <property type="molecule type" value="Genomic_DNA"/>
</dbReference>
<dbReference type="GO" id="GO:0005737">
    <property type="term" value="C:cytoplasm"/>
    <property type="evidence" value="ECO:0007669"/>
    <property type="project" value="TreeGrafter"/>
</dbReference>
<keyword evidence="14" id="KW-1185">Reference proteome</keyword>
<dbReference type="InterPro" id="IPR000719">
    <property type="entry name" value="Prot_kinase_dom"/>
</dbReference>
<sequence length="397" mass="44267">MTAVHVNRESSGGGCGDDRRRCQCGADRHKGEGGQPRPLTPLQKLNLAMRQDEKTIRELAVGRRLGLYKVRGEIGSGNFSSVKLGMHALTADKVAIKVLDKSRLDQKTQRLLSSEISSMERLHHPNVIRLYEVVETPSRLHLVMEYAGHENNIIHRDLKAENVFYTCGGCVKVGDFGFSTVCRQDQSLSTFCGSPPYAAPELFRDQRYAGVPVDVWALGVLLFFMVTGNMPFRADTVPRLKRCILGGNYAVPPFVPAPCERLIRGILQPLPADRRTMSQVMGCEWLRSIRFPRPIGPFRLDPLFLAKAKPCELDEDEAEVKGAMEALGITARHMRSGRNKGCQSAVTGVYRILLHRAHKRRGLEAPPTILLPAVDPRMERIRACRHLCHTSELCAIA</sequence>
<keyword evidence="5" id="KW-0418">Kinase</keyword>